<reference evidence="1" key="1">
    <citation type="journal article" date="2014" name="Genome Biol. Evol.">
        <title>Pangenome evidence for extensive interdomain horizontal transfer affecting lineage core and shell genes in uncultured planktonic thaumarchaeota and euryarchaeota.</title>
        <authorList>
            <person name="Deschamps P."/>
            <person name="Zivanovic Y."/>
            <person name="Moreira D."/>
            <person name="Rodriguez-Valera F."/>
            <person name="Lopez-Garcia P."/>
        </authorList>
    </citation>
    <scope>NUCLEOTIDE SEQUENCE</scope>
</reference>
<evidence type="ECO:0000313" key="1">
    <source>
        <dbReference type="EMBL" id="AIF00742.1"/>
    </source>
</evidence>
<name>A0A075GFF6_9EURY</name>
<sequence length="156" mass="17461">MDEDAKIPGPDQPVEERLLFLQENLVNFVKQYSLPVIEVALVVSKYIRMLLTSLEQAAAESGEKIPANIAEPWPVEFDGVVPSIESFPLDKLLGTLDEDRMDILDTMMRVIINGSEIPFSSALTLLRDWEMRLRGQMAEATSPGHLFSPMDLPDGF</sequence>
<accession>A0A075GFF6</accession>
<dbReference type="EMBL" id="KF900600">
    <property type="protein sequence ID" value="AIF00742.1"/>
    <property type="molecule type" value="Genomic_DNA"/>
</dbReference>
<protein>
    <submittedName>
        <fullName evidence="1">Uncharacterized protein</fullName>
    </submittedName>
</protein>
<dbReference type="AlphaFoldDB" id="A0A075GFF6"/>
<proteinExistence type="predicted"/>
<organism evidence="1">
    <name type="scientific">uncultured marine group II/III euryarchaeote KM3_137_F02</name>
    <dbReference type="NCBI Taxonomy" id="1457868"/>
    <lineage>
        <taxon>Archaea</taxon>
        <taxon>Methanobacteriati</taxon>
        <taxon>Methanobacteriota</taxon>
        <taxon>environmental samples</taxon>
    </lineage>
</organism>